<evidence type="ECO:0000256" key="1">
    <source>
        <dbReference type="ARBA" id="ARBA00023002"/>
    </source>
</evidence>
<reference evidence="3" key="1">
    <citation type="submission" date="2023-03" db="EMBL/GenBank/DDBJ databases">
        <title>MT1 and MT2 Draft Genomes of Novel Species.</title>
        <authorList>
            <person name="Venkateswaran K."/>
        </authorList>
    </citation>
    <scope>NUCLEOTIDE SEQUENCE</scope>
    <source>
        <strain evidence="3">F6_3S_P_1C</strain>
    </source>
</reference>
<dbReference type="InterPro" id="IPR023210">
    <property type="entry name" value="NADP_OxRdtase_dom"/>
</dbReference>
<keyword evidence="1" id="KW-0560">Oxidoreductase</keyword>
<feature type="domain" description="NADP-dependent oxidoreductase" evidence="2">
    <location>
        <begin position="13"/>
        <end position="306"/>
    </location>
</feature>
<dbReference type="PANTHER" id="PTHR43625:SF77">
    <property type="entry name" value="ALDO-KETO REDUCTASE"/>
    <property type="match status" value="1"/>
</dbReference>
<dbReference type="Pfam" id="PF00248">
    <property type="entry name" value="Aldo_ket_red"/>
    <property type="match status" value="1"/>
</dbReference>
<dbReference type="SUPFAM" id="SSF51430">
    <property type="entry name" value="NAD(P)-linked oxidoreductase"/>
    <property type="match status" value="1"/>
</dbReference>
<evidence type="ECO:0000313" key="4">
    <source>
        <dbReference type="Proteomes" id="UP001174205"/>
    </source>
</evidence>
<dbReference type="EMBL" id="JAROCD010000006">
    <property type="protein sequence ID" value="MDN4602117.1"/>
    <property type="molecule type" value="Genomic_DNA"/>
</dbReference>
<evidence type="ECO:0000259" key="2">
    <source>
        <dbReference type="Pfam" id="PF00248"/>
    </source>
</evidence>
<sequence length="325" mass="36559">MKMREIGDLKVSEMGMGCMGFSHGYGAVPEESYSISAIHQAYNVGCTFFDTAEGYGRQMFDMGHNERLVGKALEPFRKDVVLATKLHIDTKEPEKDGSLYHTVKRHLIASMDKLRTDYIDLYYLHRVNPDIPVEDVAECMGRLIKEGLIRGWGVSQLSAKTMMRAHAVTPLTAVQSIYSMMERNFEKDIIPLCEENKIGFVAFSPIASGYLSGKVNVDTKFEGDDVRKWVPQMKKENIIANKPLLEIISDVASRKGATNAQISLAWMLHKYPHVVPIPGSKNKERILENLEACNVSLTEAEFCDLEMALNQVTVHGQRSEIEELL</sequence>
<gene>
    <name evidence="3" type="ORF">P5G61_12835</name>
</gene>
<evidence type="ECO:0000313" key="3">
    <source>
        <dbReference type="EMBL" id="MDN4602117.1"/>
    </source>
</evidence>
<dbReference type="Gene3D" id="3.20.20.100">
    <property type="entry name" value="NADP-dependent oxidoreductase domain"/>
    <property type="match status" value="1"/>
</dbReference>
<proteinExistence type="predicted"/>
<keyword evidence="4" id="KW-1185">Reference proteome</keyword>
<dbReference type="RefSeq" id="WP_301246838.1">
    <property type="nucleotide sequence ID" value="NZ_JAROCD010000006.1"/>
</dbReference>
<name>A0ABT8JC86_9BACL</name>
<dbReference type="InterPro" id="IPR036812">
    <property type="entry name" value="NAD(P)_OxRdtase_dom_sf"/>
</dbReference>
<organism evidence="3 4">
    <name type="scientific">Paenibacillus vandeheii</name>
    <dbReference type="NCBI Taxonomy" id="3035917"/>
    <lineage>
        <taxon>Bacteria</taxon>
        <taxon>Bacillati</taxon>
        <taxon>Bacillota</taxon>
        <taxon>Bacilli</taxon>
        <taxon>Bacillales</taxon>
        <taxon>Paenibacillaceae</taxon>
        <taxon>Paenibacillus</taxon>
    </lineage>
</organism>
<dbReference type="Proteomes" id="UP001174205">
    <property type="component" value="Unassembled WGS sequence"/>
</dbReference>
<comment type="caution">
    <text evidence="3">The sequence shown here is derived from an EMBL/GenBank/DDBJ whole genome shotgun (WGS) entry which is preliminary data.</text>
</comment>
<dbReference type="PANTHER" id="PTHR43625">
    <property type="entry name" value="AFLATOXIN B1 ALDEHYDE REDUCTASE"/>
    <property type="match status" value="1"/>
</dbReference>
<protein>
    <submittedName>
        <fullName evidence="3">Aldo/keto reductase</fullName>
    </submittedName>
</protein>
<accession>A0ABT8JC86</accession>
<dbReference type="InterPro" id="IPR050791">
    <property type="entry name" value="Aldo-Keto_reductase"/>
</dbReference>